<dbReference type="InterPro" id="IPR000835">
    <property type="entry name" value="HTH_MarR-typ"/>
</dbReference>
<dbReference type="OrthoDB" id="3577304at2"/>
<dbReference type="GO" id="GO:0003700">
    <property type="term" value="F:DNA-binding transcription factor activity"/>
    <property type="evidence" value="ECO:0007669"/>
    <property type="project" value="InterPro"/>
</dbReference>
<dbReference type="PANTHER" id="PTHR33164">
    <property type="entry name" value="TRANSCRIPTIONAL REGULATOR, MARR FAMILY"/>
    <property type="match status" value="1"/>
</dbReference>
<reference evidence="2 3" key="1">
    <citation type="submission" date="2019-07" db="EMBL/GenBank/DDBJ databases">
        <authorList>
            <person name="Duangmal K."/>
            <person name="Teo W.F.A."/>
        </authorList>
    </citation>
    <scope>NUCLEOTIDE SEQUENCE [LARGE SCALE GENOMIC DNA]</scope>
    <source>
        <strain evidence="2 3">TBRC 6029</strain>
    </source>
</reference>
<reference evidence="2 3" key="2">
    <citation type="submission" date="2019-08" db="EMBL/GenBank/DDBJ databases">
        <title>Amycolatopsis acidicola sp. nov., isolated from peat swamp forest soil.</title>
        <authorList>
            <person name="Srisuk N."/>
        </authorList>
    </citation>
    <scope>NUCLEOTIDE SEQUENCE [LARGE SCALE GENOMIC DNA]</scope>
    <source>
        <strain evidence="2 3">TBRC 6029</strain>
    </source>
</reference>
<dbReference type="Gene3D" id="1.10.10.10">
    <property type="entry name" value="Winged helix-like DNA-binding domain superfamily/Winged helix DNA-binding domain"/>
    <property type="match status" value="1"/>
</dbReference>
<proteinExistence type="predicted"/>
<dbReference type="PANTHER" id="PTHR33164:SF106">
    <property type="entry name" value="TRANSCRIPTIONAL REGULATORY PROTEIN"/>
    <property type="match status" value="1"/>
</dbReference>
<gene>
    <name evidence="2" type="ORF">FNH05_02715</name>
</gene>
<dbReference type="PRINTS" id="PR00598">
    <property type="entry name" value="HTHMARR"/>
</dbReference>
<keyword evidence="3" id="KW-1185">Reference proteome</keyword>
<sequence length="146" mass="16398">MRGASTYRLLMHQVIADRLGLIMTDLKCLDAARDEPRLTPSRLAEITGLSTSATTAALDRLERRGFVRRIRDEHDRRRVFVESTGQHEAETARLFSPLVAATTAILDNYTDEQLAFITDFLEQLNAANAQLIRQQKAEGGSMPRGR</sequence>
<comment type="caution">
    <text evidence="2">The sequence shown here is derived from an EMBL/GenBank/DDBJ whole genome shotgun (WGS) entry which is preliminary data.</text>
</comment>
<dbReference type="Proteomes" id="UP000320011">
    <property type="component" value="Unassembled WGS sequence"/>
</dbReference>
<dbReference type="InterPro" id="IPR036388">
    <property type="entry name" value="WH-like_DNA-bd_sf"/>
</dbReference>
<dbReference type="Pfam" id="PF01047">
    <property type="entry name" value="MarR"/>
    <property type="match status" value="1"/>
</dbReference>
<dbReference type="PROSITE" id="PS50995">
    <property type="entry name" value="HTH_MARR_2"/>
    <property type="match status" value="1"/>
</dbReference>
<dbReference type="InterPro" id="IPR039422">
    <property type="entry name" value="MarR/SlyA-like"/>
</dbReference>
<dbReference type="GO" id="GO:0006950">
    <property type="term" value="P:response to stress"/>
    <property type="evidence" value="ECO:0007669"/>
    <property type="project" value="TreeGrafter"/>
</dbReference>
<dbReference type="EMBL" id="VJWX01000012">
    <property type="protein sequence ID" value="TVT61595.1"/>
    <property type="molecule type" value="Genomic_DNA"/>
</dbReference>
<evidence type="ECO:0000259" key="1">
    <source>
        <dbReference type="PROSITE" id="PS50995"/>
    </source>
</evidence>
<dbReference type="AlphaFoldDB" id="A0A558DKQ4"/>
<evidence type="ECO:0000313" key="2">
    <source>
        <dbReference type="EMBL" id="TVT61595.1"/>
    </source>
</evidence>
<name>A0A558DKQ4_9PSEU</name>
<dbReference type="SMART" id="SM00347">
    <property type="entry name" value="HTH_MARR"/>
    <property type="match status" value="1"/>
</dbReference>
<evidence type="ECO:0000313" key="3">
    <source>
        <dbReference type="Proteomes" id="UP000320011"/>
    </source>
</evidence>
<accession>A0A558DKQ4</accession>
<organism evidence="2 3">
    <name type="scientific">Amycolatopsis rhizosphaerae</name>
    <dbReference type="NCBI Taxonomy" id="2053003"/>
    <lineage>
        <taxon>Bacteria</taxon>
        <taxon>Bacillati</taxon>
        <taxon>Actinomycetota</taxon>
        <taxon>Actinomycetes</taxon>
        <taxon>Pseudonocardiales</taxon>
        <taxon>Pseudonocardiaceae</taxon>
        <taxon>Amycolatopsis</taxon>
    </lineage>
</organism>
<feature type="domain" description="HTH marR-type" evidence="1">
    <location>
        <begin position="1"/>
        <end position="126"/>
    </location>
</feature>
<dbReference type="SUPFAM" id="SSF46785">
    <property type="entry name" value="Winged helix' DNA-binding domain"/>
    <property type="match status" value="1"/>
</dbReference>
<dbReference type="InterPro" id="IPR036390">
    <property type="entry name" value="WH_DNA-bd_sf"/>
</dbReference>
<protein>
    <submittedName>
        <fullName evidence="2">MarR family transcriptional regulator</fullName>
    </submittedName>
</protein>